<evidence type="ECO:0000313" key="1">
    <source>
        <dbReference type="EMBL" id="OYR58491.1"/>
    </source>
</evidence>
<proteinExistence type="predicted"/>
<organism evidence="1 2">
    <name type="scientific">Halorubrum halodurans</name>
    <dbReference type="NCBI Taxonomy" id="1383851"/>
    <lineage>
        <taxon>Archaea</taxon>
        <taxon>Methanobacteriati</taxon>
        <taxon>Methanobacteriota</taxon>
        <taxon>Stenosarchaea group</taxon>
        <taxon>Halobacteria</taxon>
        <taxon>Halobacteriales</taxon>
        <taxon>Haloferacaceae</taxon>
        <taxon>Halorubrum</taxon>
    </lineage>
</organism>
<sequence>MLEFPDLPRGFEWWSGERGTAYYTRWFGTSFRMGGSLAGKHGLGGYDGEMFWDEGGDHYVAIYPILGVREGGDPEVSEYAVSRGRYSTEQAALDAVPEIINRL</sequence>
<dbReference type="AlphaFoldDB" id="A0A256IPN8"/>
<name>A0A256IPN8_9EURY</name>
<evidence type="ECO:0000313" key="2">
    <source>
        <dbReference type="Proteomes" id="UP000216308"/>
    </source>
</evidence>
<accession>A0A256IPN8</accession>
<protein>
    <submittedName>
        <fullName evidence="1">Uncharacterized protein</fullName>
    </submittedName>
</protein>
<dbReference type="Proteomes" id="UP000216308">
    <property type="component" value="Unassembled WGS sequence"/>
</dbReference>
<comment type="caution">
    <text evidence="1">The sequence shown here is derived from an EMBL/GenBank/DDBJ whole genome shotgun (WGS) entry which is preliminary data.</text>
</comment>
<reference evidence="1 2" key="1">
    <citation type="journal article" date="2014" name="Front. Microbiol.">
        <title>Population and genomic analysis of the genus Halorubrum.</title>
        <authorList>
            <person name="Fullmer M.S."/>
            <person name="Soucy S.M."/>
            <person name="Swithers K.S."/>
            <person name="Makkay A.M."/>
            <person name="Wheeler R."/>
            <person name="Ventosa A."/>
            <person name="Gogarten J.P."/>
            <person name="Papke R.T."/>
        </authorList>
    </citation>
    <scope>NUCLEOTIDE SEQUENCE [LARGE SCALE GENOMIC DNA]</scope>
    <source>
        <strain evidence="1 2">Cb34</strain>
    </source>
</reference>
<gene>
    <name evidence="1" type="ORF">DJ70_02945</name>
</gene>
<dbReference type="RefSeq" id="WP_094529985.1">
    <property type="nucleotide sequence ID" value="NZ_NHPJ01000032.1"/>
</dbReference>
<dbReference type="EMBL" id="NHPJ01000032">
    <property type="protein sequence ID" value="OYR58491.1"/>
    <property type="molecule type" value="Genomic_DNA"/>
</dbReference>
<keyword evidence="2" id="KW-1185">Reference proteome</keyword>